<keyword evidence="4" id="KW-1185">Reference proteome</keyword>
<proteinExistence type="predicted"/>
<dbReference type="RefSeq" id="XP_020429348.1">
    <property type="nucleotide sequence ID" value="XM_020583161.1"/>
</dbReference>
<gene>
    <name evidence="3" type="ORF">PPL_12429</name>
</gene>
<dbReference type="PIRSF" id="PIRSF038896">
    <property type="entry name" value="NAPE-PLD"/>
    <property type="match status" value="1"/>
</dbReference>
<dbReference type="OMA" id="RMAPMHW"/>
<dbReference type="InterPro" id="IPR036866">
    <property type="entry name" value="RibonucZ/Hydroxyglut_hydro"/>
</dbReference>
<dbReference type="GO" id="GO:0008270">
    <property type="term" value="F:zinc ion binding"/>
    <property type="evidence" value="ECO:0007669"/>
    <property type="project" value="InterPro"/>
</dbReference>
<dbReference type="InParanoid" id="D3BMK7"/>
<dbReference type="GO" id="GO:0005737">
    <property type="term" value="C:cytoplasm"/>
    <property type="evidence" value="ECO:0007669"/>
    <property type="project" value="TreeGrafter"/>
</dbReference>
<reference evidence="3 4" key="1">
    <citation type="journal article" date="2011" name="Genome Res.">
        <title>Phylogeny-wide analysis of social amoeba genomes highlights ancient origins for complex intercellular communication.</title>
        <authorList>
            <person name="Heidel A.J."/>
            <person name="Lawal H.M."/>
            <person name="Felder M."/>
            <person name="Schilde C."/>
            <person name="Helps N.R."/>
            <person name="Tunggal B."/>
            <person name="Rivero F."/>
            <person name="John U."/>
            <person name="Schleicher M."/>
            <person name="Eichinger L."/>
            <person name="Platzer M."/>
            <person name="Noegel A.A."/>
            <person name="Schaap P."/>
            <person name="Gloeckner G."/>
        </authorList>
    </citation>
    <scope>NUCLEOTIDE SEQUENCE [LARGE SCALE GENOMIC DNA]</scope>
    <source>
        <strain evidence="4">ATCC 26659 / Pp 5 / PN500</strain>
    </source>
</reference>
<dbReference type="GeneID" id="31367896"/>
<accession>D3BMK7</accession>
<dbReference type="SUPFAM" id="SSF56281">
    <property type="entry name" value="Metallo-hydrolase/oxidoreductase"/>
    <property type="match status" value="1"/>
</dbReference>
<dbReference type="InterPro" id="IPR024884">
    <property type="entry name" value="NAPE-PLD"/>
</dbReference>
<protein>
    <submittedName>
        <fullName evidence="3">Beta-lactamase-like domain-containing protein</fullName>
    </submittedName>
</protein>
<evidence type="ECO:0000259" key="2">
    <source>
        <dbReference type="Pfam" id="PF12706"/>
    </source>
</evidence>
<evidence type="ECO:0000313" key="3">
    <source>
        <dbReference type="EMBL" id="EFA77219.1"/>
    </source>
</evidence>
<organism evidence="3 4">
    <name type="scientific">Heterostelium pallidum (strain ATCC 26659 / Pp 5 / PN500)</name>
    <name type="common">Cellular slime mold</name>
    <name type="synonym">Polysphondylium pallidum</name>
    <dbReference type="NCBI Taxonomy" id="670386"/>
    <lineage>
        <taxon>Eukaryota</taxon>
        <taxon>Amoebozoa</taxon>
        <taxon>Evosea</taxon>
        <taxon>Eumycetozoa</taxon>
        <taxon>Dictyostelia</taxon>
        <taxon>Acytosteliales</taxon>
        <taxon>Acytosteliaceae</taxon>
        <taxon>Heterostelium</taxon>
    </lineage>
</organism>
<dbReference type="InterPro" id="IPR001279">
    <property type="entry name" value="Metallo-B-lactamas"/>
</dbReference>
<dbReference type="GO" id="GO:0070290">
    <property type="term" value="F:N-acylphosphatidylethanolamine-specific phospholipase D activity"/>
    <property type="evidence" value="ECO:0007669"/>
    <property type="project" value="InterPro"/>
</dbReference>
<evidence type="ECO:0000256" key="1">
    <source>
        <dbReference type="PIRSR" id="PIRSR038896-50"/>
    </source>
</evidence>
<name>D3BMK7_HETP5</name>
<dbReference type="PANTHER" id="PTHR15032">
    <property type="entry name" value="N-ACYL-PHOSPHATIDYLETHANOLAMINE-HYDROLYZING PHOSPHOLIPASE D"/>
    <property type="match status" value="1"/>
</dbReference>
<dbReference type="Pfam" id="PF12706">
    <property type="entry name" value="Lactamase_B_2"/>
    <property type="match status" value="1"/>
</dbReference>
<sequence>MISDNSSVDSAEADQKFQKTVAEFKNGRFINPYHDGNLHFLDLVKWNINRTPVAPLTPYECENIHPVLNVDFDLIGQPVEDNTIRMTWIGHSTFFVQFAGVNFLTDPVWCERSSPLSFAGPKRVRPTPCKISDLPPIDFVILSHNHYDHLDIDAAKEIGNKAQWFVPKGMKEWFASIGVTNCEELAWWEEIDFNSRLQLVSVPCNHHSQRHLFDRNKSLWCSWIVVDRQTQKKYYHSGDTAYCSAFKEVGHFMGPIDLSCIAIGAYEPRFFISNFHINPEEAVMLHQEIRSKKSVGMHWGTFILTDEPILEPPEEMKKHAKQAGLAEDEFTVMKIGETKLYQL</sequence>
<dbReference type="Gene3D" id="3.60.15.10">
    <property type="entry name" value="Ribonuclease Z/Hydroxyacylglutathione hydrolase-like"/>
    <property type="match status" value="1"/>
</dbReference>
<feature type="binding site" evidence="1">
    <location>
        <position position="276"/>
    </location>
    <ligand>
        <name>an N-acyl-1,2-diacyl-sn-glycero-3-phosphoethanolamine</name>
        <dbReference type="ChEBI" id="CHEBI:62537"/>
    </ligand>
</feature>
<dbReference type="AlphaFoldDB" id="D3BMK7"/>
<dbReference type="FunCoup" id="D3BMK7">
    <property type="interactions" value="8"/>
</dbReference>
<dbReference type="STRING" id="670386.D3BMK7"/>
<comment type="caution">
    <text evidence="3">The sequence shown here is derived from an EMBL/GenBank/DDBJ whole genome shotgun (WGS) entry which is preliminary data.</text>
</comment>
<evidence type="ECO:0000313" key="4">
    <source>
        <dbReference type="Proteomes" id="UP000001396"/>
    </source>
</evidence>
<feature type="binding site" evidence="1">
    <location>
        <position position="147"/>
    </location>
    <ligand>
        <name>an N-acyl-1,2-diacyl-sn-glycero-3-phosphoethanolamine</name>
        <dbReference type="ChEBI" id="CHEBI:62537"/>
    </ligand>
</feature>
<dbReference type="Proteomes" id="UP000001396">
    <property type="component" value="Unassembled WGS sequence"/>
</dbReference>
<dbReference type="PANTHER" id="PTHR15032:SF4">
    <property type="entry name" value="N-ACYL-PHOSPHATIDYLETHANOLAMINE-HYDROLYZING PHOSPHOLIPASE D"/>
    <property type="match status" value="1"/>
</dbReference>
<feature type="domain" description="Metallo-beta-lactamase" evidence="2">
    <location>
        <begin position="102"/>
        <end position="299"/>
    </location>
</feature>
<dbReference type="EMBL" id="ADBJ01000043">
    <property type="protein sequence ID" value="EFA77219.1"/>
    <property type="molecule type" value="Genomic_DNA"/>
</dbReference>